<reference evidence="2 3" key="1">
    <citation type="submission" date="2020-08" db="EMBL/GenBank/DDBJ databases">
        <title>Croceimicrobium hydrocarbonivorans gen. nov., sp. nov., a novel marine bacterium isolated from a bacterial consortium that degrades polyethylene terephthalate.</title>
        <authorList>
            <person name="Liu R."/>
        </authorList>
    </citation>
    <scope>NUCLEOTIDE SEQUENCE [LARGE SCALE GENOMIC DNA]</scope>
    <source>
        <strain evidence="2 3">A20-9</strain>
    </source>
</reference>
<dbReference type="RefSeq" id="WP_210758977.1">
    <property type="nucleotide sequence ID" value="NZ_CP060139.1"/>
</dbReference>
<protein>
    <submittedName>
        <fullName evidence="2">Uncharacterized protein</fullName>
    </submittedName>
</protein>
<keyword evidence="1" id="KW-0812">Transmembrane</keyword>
<dbReference type="Proteomes" id="UP000516305">
    <property type="component" value="Chromosome"/>
</dbReference>
<keyword evidence="3" id="KW-1185">Reference proteome</keyword>
<name>A0A7H0VFF2_9FLAO</name>
<evidence type="ECO:0000256" key="1">
    <source>
        <dbReference type="SAM" id="Phobius"/>
    </source>
</evidence>
<feature type="transmembrane region" description="Helical" evidence="1">
    <location>
        <begin position="65"/>
        <end position="84"/>
    </location>
</feature>
<gene>
    <name evidence="2" type="ORF">H4K34_01005</name>
</gene>
<evidence type="ECO:0000313" key="3">
    <source>
        <dbReference type="Proteomes" id="UP000516305"/>
    </source>
</evidence>
<dbReference type="KEGG" id="chyd:H4K34_01005"/>
<keyword evidence="1" id="KW-0472">Membrane</keyword>
<organism evidence="2 3">
    <name type="scientific">Croceimicrobium hydrocarbonivorans</name>
    <dbReference type="NCBI Taxonomy" id="2761580"/>
    <lineage>
        <taxon>Bacteria</taxon>
        <taxon>Pseudomonadati</taxon>
        <taxon>Bacteroidota</taxon>
        <taxon>Flavobacteriia</taxon>
        <taxon>Flavobacteriales</taxon>
        <taxon>Owenweeksiaceae</taxon>
        <taxon>Croceimicrobium</taxon>
    </lineage>
</organism>
<sequence>MKETKCEHCSDWTDGHQENCNNCGKRLNDRHLSEIEARESIEMRGLPLIKIDPDTPFIKKGFLQVLRFIQLIFFSIISMVAAMASSTVH</sequence>
<keyword evidence="1" id="KW-1133">Transmembrane helix</keyword>
<dbReference type="EMBL" id="CP060139">
    <property type="protein sequence ID" value="QNR24450.1"/>
    <property type="molecule type" value="Genomic_DNA"/>
</dbReference>
<accession>A0A7H0VFF2</accession>
<dbReference type="AlphaFoldDB" id="A0A7H0VFF2"/>
<evidence type="ECO:0000313" key="2">
    <source>
        <dbReference type="EMBL" id="QNR24450.1"/>
    </source>
</evidence>
<proteinExistence type="predicted"/>